<evidence type="ECO:0000256" key="5">
    <source>
        <dbReference type="SAM" id="MobiDB-lite"/>
    </source>
</evidence>
<evidence type="ECO:0000256" key="3">
    <source>
        <dbReference type="ARBA" id="ARBA00022989"/>
    </source>
</evidence>
<feature type="region of interest" description="Disordered" evidence="5">
    <location>
        <begin position="281"/>
        <end position="300"/>
    </location>
</feature>
<protein>
    <submittedName>
        <fullName evidence="7">Uncharacterized protein</fullName>
    </submittedName>
</protein>
<dbReference type="SUPFAM" id="SSF81321">
    <property type="entry name" value="Family A G protein-coupled receptor-like"/>
    <property type="match status" value="1"/>
</dbReference>
<keyword evidence="2 6" id="KW-0812">Transmembrane</keyword>
<evidence type="ECO:0000256" key="1">
    <source>
        <dbReference type="ARBA" id="ARBA00004141"/>
    </source>
</evidence>
<feature type="transmembrane region" description="Helical" evidence="6">
    <location>
        <begin position="59"/>
        <end position="82"/>
    </location>
</feature>
<organism evidence="7 8">
    <name type="scientific">Chaetoceros tenuissimus</name>
    <dbReference type="NCBI Taxonomy" id="426638"/>
    <lineage>
        <taxon>Eukaryota</taxon>
        <taxon>Sar</taxon>
        <taxon>Stramenopiles</taxon>
        <taxon>Ochrophyta</taxon>
        <taxon>Bacillariophyta</taxon>
        <taxon>Coscinodiscophyceae</taxon>
        <taxon>Chaetocerotophycidae</taxon>
        <taxon>Chaetocerotales</taxon>
        <taxon>Chaetocerotaceae</taxon>
        <taxon>Chaetoceros</taxon>
    </lineage>
</organism>
<evidence type="ECO:0000256" key="4">
    <source>
        <dbReference type="ARBA" id="ARBA00023136"/>
    </source>
</evidence>
<dbReference type="GO" id="GO:0005886">
    <property type="term" value="C:plasma membrane"/>
    <property type="evidence" value="ECO:0007669"/>
    <property type="project" value="TreeGrafter"/>
</dbReference>
<evidence type="ECO:0000256" key="2">
    <source>
        <dbReference type="ARBA" id="ARBA00022692"/>
    </source>
</evidence>
<dbReference type="GO" id="GO:0004930">
    <property type="term" value="F:G protein-coupled receptor activity"/>
    <property type="evidence" value="ECO:0007669"/>
    <property type="project" value="TreeGrafter"/>
</dbReference>
<dbReference type="Proteomes" id="UP001054902">
    <property type="component" value="Unassembled WGS sequence"/>
</dbReference>
<keyword evidence="8" id="KW-1185">Reference proteome</keyword>
<comment type="caution">
    <text evidence="7">The sequence shown here is derived from an EMBL/GenBank/DDBJ whole genome shotgun (WGS) entry which is preliminary data.</text>
</comment>
<dbReference type="EMBL" id="BLLK01000047">
    <property type="protein sequence ID" value="GFH53631.1"/>
    <property type="molecule type" value="Genomic_DNA"/>
</dbReference>
<keyword evidence="4 6" id="KW-0472">Membrane</keyword>
<keyword evidence="3 6" id="KW-1133">Transmembrane helix</keyword>
<sequence>MPEGELTDGLQGPKIGNQRTCEAQAFIIYLSWGYTVFANLFLNVYYLCTIRYNVNNVKFRAYAEPMFILLSTILSLVMPIYFLKHGAFGADQNLETYCTMTKIDDVAHSSFLEYYSISFLGSLFIVILGTMVLIISTVWKGGDSDVDAELDDFANTQRHGIAFQAALYVLSFLLTWAFTIITMFVRDSPSLEAARYIFMPSQGIFNLIIFMMHKVHSARANENEDEKLTTWQTIYTFFKNPEKFRDRHMIANMELIENDMEKMRSERTMQPIDIIGLRRSGMQTQGGQTATSPRKDRADDDCISYPSKLSEDCEYDGLSNLLDPELSVGVSSNGIFGPPSVKQDIVNDEGREKIYKNVSFNKDVSMGQDSCNNVMQKGQKKISHQCEEESTVSGLSKDVTVSGKAKM</sequence>
<dbReference type="GO" id="GO:0007189">
    <property type="term" value="P:adenylate cyclase-activating G protein-coupled receptor signaling pathway"/>
    <property type="evidence" value="ECO:0007669"/>
    <property type="project" value="TreeGrafter"/>
</dbReference>
<gene>
    <name evidence="7" type="ORF">CTEN210_10107</name>
</gene>
<feature type="transmembrane region" description="Helical" evidence="6">
    <location>
        <begin position="160"/>
        <end position="181"/>
    </location>
</feature>
<dbReference type="PANTHER" id="PTHR23112">
    <property type="entry name" value="G PROTEIN-COUPLED RECEPTOR 157-RELATED"/>
    <property type="match status" value="1"/>
</dbReference>
<reference evidence="7 8" key="1">
    <citation type="journal article" date="2021" name="Sci. Rep.">
        <title>The genome of the diatom Chaetoceros tenuissimus carries an ancient integrated fragment of an extant virus.</title>
        <authorList>
            <person name="Hongo Y."/>
            <person name="Kimura K."/>
            <person name="Takaki Y."/>
            <person name="Yoshida Y."/>
            <person name="Baba S."/>
            <person name="Kobayashi G."/>
            <person name="Nagasaki K."/>
            <person name="Hano T."/>
            <person name="Tomaru Y."/>
        </authorList>
    </citation>
    <scope>NUCLEOTIDE SEQUENCE [LARGE SCALE GENOMIC DNA]</scope>
    <source>
        <strain evidence="7 8">NIES-3715</strain>
    </source>
</reference>
<feature type="transmembrane region" description="Helical" evidence="6">
    <location>
        <begin position="114"/>
        <end position="139"/>
    </location>
</feature>
<feature type="compositionally biased region" description="Polar residues" evidence="5">
    <location>
        <begin position="281"/>
        <end position="292"/>
    </location>
</feature>
<evidence type="ECO:0000313" key="8">
    <source>
        <dbReference type="Proteomes" id="UP001054902"/>
    </source>
</evidence>
<dbReference type="Gene3D" id="1.20.1070.10">
    <property type="entry name" value="Rhodopsin 7-helix transmembrane proteins"/>
    <property type="match status" value="1"/>
</dbReference>
<evidence type="ECO:0000256" key="6">
    <source>
        <dbReference type="SAM" id="Phobius"/>
    </source>
</evidence>
<accession>A0AAD3CYR8</accession>
<evidence type="ECO:0000313" key="7">
    <source>
        <dbReference type="EMBL" id="GFH53631.1"/>
    </source>
</evidence>
<proteinExistence type="predicted"/>
<dbReference type="PANTHER" id="PTHR23112:SF0">
    <property type="entry name" value="TRANSMEMBRANE PROTEIN 116"/>
    <property type="match status" value="1"/>
</dbReference>
<name>A0AAD3CYR8_9STRA</name>
<dbReference type="AlphaFoldDB" id="A0AAD3CYR8"/>
<comment type="subcellular location">
    <subcellularLocation>
        <location evidence="1">Membrane</location>
        <topology evidence="1">Multi-pass membrane protein</topology>
    </subcellularLocation>
</comment>
<feature type="transmembrane region" description="Helical" evidence="6">
    <location>
        <begin position="26"/>
        <end position="47"/>
    </location>
</feature>